<dbReference type="InterPro" id="IPR017932">
    <property type="entry name" value="GATase_2_dom"/>
</dbReference>
<feature type="region of interest" description="Disordered" evidence="8">
    <location>
        <begin position="1"/>
        <end position="22"/>
    </location>
</feature>
<dbReference type="Pfam" id="PF13692">
    <property type="entry name" value="Glyco_trans_1_4"/>
    <property type="match status" value="1"/>
</dbReference>
<comment type="caution">
    <text evidence="10">The sequence shown here is derived from an EMBL/GenBank/DDBJ whole genome shotgun (WGS) entry which is preliminary data.</text>
</comment>
<dbReference type="Gene3D" id="3.40.50.2000">
    <property type="entry name" value="Glycogen Phosphorylase B"/>
    <property type="match status" value="2"/>
</dbReference>
<dbReference type="InterPro" id="IPR051786">
    <property type="entry name" value="ASN_synthetase/amidase"/>
</dbReference>
<dbReference type="GO" id="GO:0006529">
    <property type="term" value="P:asparagine biosynthetic process"/>
    <property type="evidence" value="ECO:0007669"/>
    <property type="project" value="InterPro"/>
</dbReference>
<organism evidence="10 11">
    <name type="scientific">Eiseniibacteriota bacterium</name>
    <dbReference type="NCBI Taxonomy" id="2212470"/>
    <lineage>
        <taxon>Bacteria</taxon>
        <taxon>Candidatus Eiseniibacteriota</taxon>
    </lineage>
</organism>
<feature type="domain" description="Glutamine amidotransferase type-2" evidence="9">
    <location>
        <begin position="39"/>
        <end position="288"/>
    </location>
</feature>
<feature type="region of interest" description="Disordered" evidence="8">
    <location>
        <begin position="571"/>
        <end position="629"/>
    </location>
</feature>
<evidence type="ECO:0000256" key="3">
    <source>
        <dbReference type="ARBA" id="ARBA00012737"/>
    </source>
</evidence>
<dbReference type="GO" id="GO:0004066">
    <property type="term" value="F:asparagine synthase (glutamine-hydrolyzing) activity"/>
    <property type="evidence" value="ECO:0007669"/>
    <property type="project" value="UniProtKB-EC"/>
</dbReference>
<dbReference type="SUPFAM" id="SSF53756">
    <property type="entry name" value="UDP-Glycosyltransferase/glycogen phosphorylase"/>
    <property type="match status" value="1"/>
</dbReference>
<dbReference type="EMBL" id="VBPA01000220">
    <property type="protein sequence ID" value="TMQ70270.1"/>
    <property type="molecule type" value="Genomic_DNA"/>
</dbReference>
<evidence type="ECO:0000256" key="4">
    <source>
        <dbReference type="ARBA" id="ARBA00022741"/>
    </source>
</evidence>
<feature type="region of interest" description="Disordered" evidence="8">
    <location>
        <begin position="677"/>
        <end position="705"/>
    </location>
</feature>
<dbReference type="InterPro" id="IPR001962">
    <property type="entry name" value="Asn_synthase"/>
</dbReference>
<dbReference type="Proteomes" id="UP000319836">
    <property type="component" value="Unassembled WGS sequence"/>
</dbReference>
<dbReference type="SUPFAM" id="SSF56235">
    <property type="entry name" value="N-terminal nucleophile aminohydrolases (Ntn hydrolases)"/>
    <property type="match status" value="1"/>
</dbReference>
<evidence type="ECO:0000259" key="9">
    <source>
        <dbReference type="PROSITE" id="PS51278"/>
    </source>
</evidence>
<gene>
    <name evidence="10" type="primary">asnB</name>
    <name evidence="10" type="ORF">E6K80_09010</name>
</gene>
<dbReference type="PROSITE" id="PS51278">
    <property type="entry name" value="GATASE_TYPE_2"/>
    <property type="match status" value="1"/>
</dbReference>
<dbReference type="Pfam" id="PF13537">
    <property type="entry name" value="GATase_7"/>
    <property type="match status" value="1"/>
</dbReference>
<protein>
    <recommendedName>
        <fullName evidence="3">asparagine synthase (glutamine-hydrolyzing)</fullName>
        <ecNumber evidence="3">6.3.5.4</ecNumber>
    </recommendedName>
</protein>
<dbReference type="InterPro" id="IPR006426">
    <property type="entry name" value="Asn_synth_AEB"/>
</dbReference>
<dbReference type="Gene3D" id="3.40.50.620">
    <property type="entry name" value="HUPs"/>
    <property type="match status" value="1"/>
</dbReference>
<accession>A0A538U2Z9</accession>
<dbReference type="SUPFAM" id="SSF52402">
    <property type="entry name" value="Adenine nucleotide alpha hydrolases-like"/>
    <property type="match status" value="1"/>
</dbReference>
<dbReference type="PANTHER" id="PTHR43284">
    <property type="entry name" value="ASPARAGINE SYNTHETASE (GLUTAMINE-HYDROLYZING)"/>
    <property type="match status" value="1"/>
</dbReference>
<keyword evidence="4" id="KW-0547">Nucleotide-binding</keyword>
<feature type="compositionally biased region" description="Low complexity" evidence="8">
    <location>
        <begin position="9"/>
        <end position="22"/>
    </location>
</feature>
<dbReference type="EC" id="6.3.5.4" evidence="3"/>
<keyword evidence="5" id="KW-0067">ATP-binding</keyword>
<keyword evidence="10" id="KW-0436">Ligase</keyword>
<feature type="compositionally biased region" description="Basic residues" evidence="8">
    <location>
        <begin position="571"/>
        <end position="594"/>
    </location>
</feature>
<dbReference type="InterPro" id="IPR029055">
    <property type="entry name" value="Ntn_hydrolases_N"/>
</dbReference>
<comment type="catalytic activity">
    <reaction evidence="7">
        <text>L-aspartate + L-glutamine + ATP + H2O = L-asparagine + L-glutamate + AMP + diphosphate + H(+)</text>
        <dbReference type="Rhea" id="RHEA:12228"/>
        <dbReference type="ChEBI" id="CHEBI:15377"/>
        <dbReference type="ChEBI" id="CHEBI:15378"/>
        <dbReference type="ChEBI" id="CHEBI:29985"/>
        <dbReference type="ChEBI" id="CHEBI:29991"/>
        <dbReference type="ChEBI" id="CHEBI:30616"/>
        <dbReference type="ChEBI" id="CHEBI:33019"/>
        <dbReference type="ChEBI" id="CHEBI:58048"/>
        <dbReference type="ChEBI" id="CHEBI:58359"/>
        <dbReference type="ChEBI" id="CHEBI:456215"/>
        <dbReference type="EC" id="6.3.5.4"/>
    </reaction>
</comment>
<feature type="compositionally biased region" description="Low complexity" evidence="8">
    <location>
        <begin position="487"/>
        <end position="518"/>
    </location>
</feature>
<evidence type="ECO:0000256" key="5">
    <source>
        <dbReference type="ARBA" id="ARBA00022840"/>
    </source>
</evidence>
<dbReference type="Gene3D" id="3.60.20.10">
    <property type="entry name" value="Glutamine Phosphoribosylpyrophosphate, subunit 1, domain 1"/>
    <property type="match status" value="1"/>
</dbReference>
<proteinExistence type="inferred from homology"/>
<comment type="similarity">
    <text evidence="2">Belongs to the asparagine synthetase family.</text>
</comment>
<dbReference type="GO" id="GO:0005829">
    <property type="term" value="C:cytosol"/>
    <property type="evidence" value="ECO:0007669"/>
    <property type="project" value="TreeGrafter"/>
</dbReference>
<dbReference type="Pfam" id="PF00733">
    <property type="entry name" value="Asn_synthase"/>
    <property type="match status" value="1"/>
</dbReference>
<evidence type="ECO:0000313" key="11">
    <source>
        <dbReference type="Proteomes" id="UP000319836"/>
    </source>
</evidence>
<feature type="compositionally biased region" description="Low complexity" evidence="8">
    <location>
        <begin position="465"/>
        <end position="476"/>
    </location>
</feature>
<dbReference type="GO" id="GO:0005524">
    <property type="term" value="F:ATP binding"/>
    <property type="evidence" value="ECO:0007669"/>
    <property type="project" value="UniProtKB-KW"/>
</dbReference>
<sequence>MRRRHPPDGRSSSGRPPCRSGSRWRWAWAGSAEEDASMCGIAGLFRLDDRIDVGRLGHFTRLLRHRGPDDEGIVLIEPDSGHALTLGGPDTPPEAYRSPHPYAPGRRHGQGRDHYRVGLAFRRLAIVDLSPGGHQPMCDSDARLWMVFNGEIYNYVELRAELEAMGEHFRSASDTEVILAAYRRWGHDAFARMNGMFAIVLWDREARELVCARDRFGVKPLYYQWDGRLFAFASEPKALVLTQPNRIAPRLAAVRDLVALDWVDHEAETFFAGVRQLPPGHLLGVSERGSWIRRWWQLDPERRAEESPREWPQRFAALFTDAVRLRMRADVEVGSCLSGGTDSSAVVTTASTMAGRPMHAFTCAYDEGPAFDERAYVRAAVERSGAISHVVVPDGGDLWDVLDRLTFQQDEPTAGPGVYSQWKVMEGRRRDAGGLRALPAAASARPPGVLRSARLRPRVPRRRAPAGLRARAGAHARGLDPARRGRAAAARVRAGQGPRARFGPAASRAPSSAPAAHGLPQRGRAAAGVRSPPAAVAFAPALRGSQQHGVLDRDAPAVPRLSAGRARVRAARRGQARRRLHQGHPAARARRSHPGLRAGAPRQDGIRDAGRRVAPQPLRGRAETSAAHGWAAPRLARARADARGARRILGGPSDRAPDLALAGARIVVAAVSRRGSQGDRRGAAGRRAIRPGSVRGRGERRGARARGRGARHLVDLVVLAEVRWGYFRTRKQFLLSRFPERWRVFYAQPPAFGQDDPWAPRREGNVTYFTAPFLKTATTSRLYERAAATAAGRAAIEWGAERWLQARLRGLGVEREPVALVSNIYCPGALAGLRARARFYDYNDNPFQFAGVPAWARSYWERTARQIDAFFVVSEFYRRMLAAETDRPITRIGNGVEFEHFATPRPVAADLAALPRPRIGYVGLLSHFLDFETLETLRRARRGGTLVLVGPPNPATTRQVADLAAREGVAVLGPRPYAEVPAIMQGLDVGVIPFRAQNRYVQGINPNKVYQFLAAGLPTVTTPVQDLDPVFPSLQFASTPTETAAAVGRALDESVDAEACRALARPHDWSGLAARMVSEIEHTLGMTSA</sequence>
<feature type="region of interest" description="Disordered" evidence="8">
    <location>
        <begin position="463"/>
        <end position="530"/>
    </location>
</feature>
<dbReference type="NCBIfam" id="TIGR01536">
    <property type="entry name" value="asn_synth_AEB"/>
    <property type="match status" value="1"/>
</dbReference>
<name>A0A538U2Z9_UNCEI</name>
<reference evidence="10 11" key="1">
    <citation type="journal article" date="2019" name="Nat. Microbiol.">
        <title>Mediterranean grassland soil C-N compound turnover is dependent on rainfall and depth, and is mediated by genomically divergent microorganisms.</title>
        <authorList>
            <person name="Diamond S."/>
            <person name="Andeer P.F."/>
            <person name="Li Z."/>
            <person name="Crits-Christoph A."/>
            <person name="Burstein D."/>
            <person name="Anantharaman K."/>
            <person name="Lane K.R."/>
            <person name="Thomas B.C."/>
            <person name="Pan C."/>
            <person name="Northen T.R."/>
            <person name="Banfield J.F."/>
        </authorList>
    </citation>
    <scope>NUCLEOTIDE SEQUENCE [LARGE SCALE GENOMIC DNA]</scope>
    <source>
        <strain evidence="10">WS_10</strain>
    </source>
</reference>
<evidence type="ECO:0000256" key="6">
    <source>
        <dbReference type="ARBA" id="ARBA00022962"/>
    </source>
</evidence>
<evidence type="ECO:0000256" key="1">
    <source>
        <dbReference type="ARBA" id="ARBA00005187"/>
    </source>
</evidence>
<evidence type="ECO:0000256" key="7">
    <source>
        <dbReference type="ARBA" id="ARBA00048741"/>
    </source>
</evidence>
<dbReference type="CDD" id="cd00712">
    <property type="entry name" value="AsnB"/>
    <property type="match status" value="1"/>
</dbReference>
<evidence type="ECO:0000256" key="2">
    <source>
        <dbReference type="ARBA" id="ARBA00005752"/>
    </source>
</evidence>
<dbReference type="InterPro" id="IPR014729">
    <property type="entry name" value="Rossmann-like_a/b/a_fold"/>
</dbReference>
<keyword evidence="6" id="KW-0315">Glutamine amidotransferase</keyword>
<evidence type="ECO:0000313" key="10">
    <source>
        <dbReference type="EMBL" id="TMQ70270.1"/>
    </source>
</evidence>
<dbReference type="InterPro" id="IPR033738">
    <property type="entry name" value="AsnB_N"/>
</dbReference>
<evidence type="ECO:0000256" key="8">
    <source>
        <dbReference type="SAM" id="MobiDB-lite"/>
    </source>
</evidence>
<dbReference type="PANTHER" id="PTHR43284:SF1">
    <property type="entry name" value="ASPARAGINE SYNTHETASE"/>
    <property type="match status" value="1"/>
</dbReference>
<dbReference type="AlphaFoldDB" id="A0A538U2Z9"/>
<comment type="pathway">
    <text evidence="1">Amino-acid biosynthesis; L-asparagine biosynthesis; L-asparagine from L-aspartate (L-Gln route): step 1/1.</text>
</comment>